<evidence type="ECO:0000313" key="2">
    <source>
        <dbReference type="Proteomes" id="UP000070589"/>
    </source>
</evidence>
<dbReference type="AlphaFoldDB" id="A0A133U7U1"/>
<accession>A0A133U7U1</accession>
<gene>
    <name evidence="1" type="ORF">AKJ62_01315</name>
</gene>
<reference evidence="1 2" key="1">
    <citation type="journal article" date="2016" name="Sci. Rep.">
        <title>Metabolic traits of an uncultured archaeal lineage -MSBL1- from brine pools of the Red Sea.</title>
        <authorList>
            <person name="Mwirichia R."/>
            <person name="Alam I."/>
            <person name="Rashid M."/>
            <person name="Vinu M."/>
            <person name="Ba-Alawi W."/>
            <person name="Anthony Kamau A."/>
            <person name="Kamanda Ngugi D."/>
            <person name="Goker M."/>
            <person name="Klenk H.P."/>
            <person name="Bajic V."/>
            <person name="Stingl U."/>
        </authorList>
    </citation>
    <scope>NUCLEOTIDE SEQUENCE [LARGE SCALE GENOMIC DNA]</scope>
    <source>
        <strain evidence="1">SCGC-AAA259D14</strain>
    </source>
</reference>
<dbReference type="EMBL" id="LHXL01000009">
    <property type="protein sequence ID" value="KXA90271.1"/>
    <property type="molecule type" value="Genomic_DNA"/>
</dbReference>
<evidence type="ECO:0000313" key="1">
    <source>
        <dbReference type="EMBL" id="KXA90271.1"/>
    </source>
</evidence>
<organism evidence="1 2">
    <name type="scientific">candidate division MSBL1 archaeon SCGC-AAA259D14</name>
    <dbReference type="NCBI Taxonomy" id="1698261"/>
    <lineage>
        <taxon>Archaea</taxon>
        <taxon>Methanobacteriati</taxon>
        <taxon>Methanobacteriota</taxon>
        <taxon>candidate division MSBL1</taxon>
    </lineage>
</organism>
<name>A0A133U7U1_9EURY</name>
<dbReference type="Proteomes" id="UP000070589">
    <property type="component" value="Unassembled WGS sequence"/>
</dbReference>
<keyword evidence="2" id="KW-1185">Reference proteome</keyword>
<sequence length="81" mass="9260">MKNARRGIQRTRVFPVDPIDLSNPLLPPCKLLFLPGLRLPERRERWVRRSVSMLLNHLLMGEGPGANYAAQGREPTYGHPM</sequence>
<proteinExistence type="predicted"/>
<protein>
    <submittedName>
        <fullName evidence="1">Uncharacterized protein</fullName>
    </submittedName>
</protein>
<comment type="caution">
    <text evidence="1">The sequence shown here is derived from an EMBL/GenBank/DDBJ whole genome shotgun (WGS) entry which is preliminary data.</text>
</comment>